<feature type="signal peptide" evidence="3">
    <location>
        <begin position="1"/>
        <end position="17"/>
    </location>
</feature>
<dbReference type="Proteomes" id="UP000464378">
    <property type="component" value="Chromosome"/>
</dbReference>
<name>A0A6C2YIK8_9BACT</name>
<dbReference type="InParanoid" id="A0A6C2YIK8"/>
<organism evidence="4">
    <name type="scientific">Tuwongella immobilis</name>
    <dbReference type="NCBI Taxonomy" id="692036"/>
    <lineage>
        <taxon>Bacteria</taxon>
        <taxon>Pseudomonadati</taxon>
        <taxon>Planctomycetota</taxon>
        <taxon>Planctomycetia</taxon>
        <taxon>Gemmatales</taxon>
        <taxon>Gemmataceae</taxon>
        <taxon>Tuwongella</taxon>
    </lineage>
</organism>
<feature type="compositionally biased region" description="Low complexity" evidence="2">
    <location>
        <begin position="139"/>
        <end position="153"/>
    </location>
</feature>
<accession>A0A6C2YIK8</accession>
<protein>
    <submittedName>
        <fullName evidence="4">Uncharacterized protein</fullName>
    </submittedName>
</protein>
<evidence type="ECO:0000313" key="4">
    <source>
        <dbReference type="EMBL" id="VIP01378.1"/>
    </source>
</evidence>
<keyword evidence="1" id="KW-0175">Coiled coil</keyword>
<feature type="coiled-coil region" evidence="1">
    <location>
        <begin position="35"/>
        <end position="100"/>
    </location>
</feature>
<feature type="region of interest" description="Disordered" evidence="2">
    <location>
        <begin position="130"/>
        <end position="153"/>
    </location>
</feature>
<dbReference type="AlphaFoldDB" id="A0A6C2YIK8"/>
<sequence length="153" mass="17271">MMRWFPMTMLMMLTLTAAWGCSRQSDRPDVTGEALRKLENRNQRLESDMQAAGAQLAILQQQLLDAETTKKQLQGEVSRLLQATRERDDARTQLADAAVQLKIRTSERDALQSQFENFRKALRTQLEQADVLLKPETRPAPAATTSAPSARQT</sequence>
<keyword evidence="5" id="KW-1185">Reference proteome</keyword>
<evidence type="ECO:0000256" key="3">
    <source>
        <dbReference type="SAM" id="SignalP"/>
    </source>
</evidence>
<evidence type="ECO:0000256" key="1">
    <source>
        <dbReference type="SAM" id="Coils"/>
    </source>
</evidence>
<keyword evidence="3" id="KW-0732">Signal</keyword>
<dbReference type="EMBL" id="LR593887">
    <property type="protein sequence ID" value="VTR98227.1"/>
    <property type="molecule type" value="Genomic_DNA"/>
</dbReference>
<proteinExistence type="predicted"/>
<dbReference type="RefSeq" id="WP_162656590.1">
    <property type="nucleotide sequence ID" value="NZ_LR593887.1"/>
</dbReference>
<evidence type="ECO:0000313" key="5">
    <source>
        <dbReference type="Proteomes" id="UP000464378"/>
    </source>
</evidence>
<dbReference type="EMBL" id="LR586016">
    <property type="protein sequence ID" value="VIP01378.1"/>
    <property type="molecule type" value="Genomic_DNA"/>
</dbReference>
<feature type="chain" id="PRO_5036172695" evidence="3">
    <location>
        <begin position="18"/>
        <end position="153"/>
    </location>
</feature>
<dbReference type="KEGG" id="tim:GMBLW1_25820"/>
<reference evidence="4" key="1">
    <citation type="submission" date="2019-04" db="EMBL/GenBank/DDBJ databases">
        <authorList>
            <consortium name="Science for Life Laboratories"/>
        </authorList>
    </citation>
    <scope>NUCLEOTIDE SEQUENCE</scope>
    <source>
        <strain evidence="4">MBLW1</strain>
    </source>
</reference>
<evidence type="ECO:0000256" key="2">
    <source>
        <dbReference type="SAM" id="MobiDB-lite"/>
    </source>
</evidence>
<gene>
    <name evidence="4" type="ORF">GMBLW1_25820</name>
</gene>